<gene>
    <name evidence="3" type="ORF">GCM10022224_066990</name>
</gene>
<protein>
    <recommendedName>
        <fullName evidence="5">Serine/threonine protein kinase</fullName>
    </recommendedName>
</protein>
<feature type="region of interest" description="Disordered" evidence="1">
    <location>
        <begin position="120"/>
        <end position="199"/>
    </location>
</feature>
<evidence type="ECO:0008006" key="5">
    <source>
        <dbReference type="Google" id="ProtNLM"/>
    </source>
</evidence>
<evidence type="ECO:0000313" key="3">
    <source>
        <dbReference type="EMBL" id="GAA3691966.1"/>
    </source>
</evidence>
<reference evidence="4" key="1">
    <citation type="journal article" date="2019" name="Int. J. Syst. Evol. Microbiol.">
        <title>The Global Catalogue of Microorganisms (GCM) 10K type strain sequencing project: providing services to taxonomists for standard genome sequencing and annotation.</title>
        <authorList>
            <consortium name="The Broad Institute Genomics Platform"/>
            <consortium name="The Broad Institute Genome Sequencing Center for Infectious Disease"/>
            <person name="Wu L."/>
            <person name="Ma J."/>
        </authorList>
    </citation>
    <scope>NUCLEOTIDE SEQUENCE [LARGE SCALE GENOMIC DNA]</scope>
    <source>
        <strain evidence="4">JCM 16904</strain>
    </source>
</reference>
<dbReference type="RefSeq" id="WP_344887001.1">
    <property type="nucleotide sequence ID" value="NZ_BAAAZP010000124.1"/>
</dbReference>
<proteinExistence type="predicted"/>
<name>A0ABP7CNL8_9ACTN</name>
<evidence type="ECO:0000256" key="2">
    <source>
        <dbReference type="SAM" id="Phobius"/>
    </source>
</evidence>
<dbReference type="Proteomes" id="UP001500902">
    <property type="component" value="Unassembled WGS sequence"/>
</dbReference>
<sequence>MDTTERRSPASAERDDESGRGAVRRATALAGLGSVADVVAVAQLVTTESRHGVLVAGLLSVLTGVLGLIQLHGRPVGLRVMVMVALIAVGAGLTGAMTQRYYADAVAGGLLPAPVDAGTAPVTPSASSTGTAPSTGAAPSTETSPSTGTSPSTRTSPSSGTSPSTAASPKDGEKIREGEASLRDQDYLDVESGRTGTIDPATSDLWYVSPYRSLWTAGGGEYPITPVDARPGPDDCAQALTAREYDQVEVGKLAPGDWACARTAEGNLVGIRFPAIPTGDAPLKISYTVWHWTPQE</sequence>
<keyword evidence="2" id="KW-0472">Membrane</keyword>
<keyword evidence="4" id="KW-1185">Reference proteome</keyword>
<evidence type="ECO:0000256" key="1">
    <source>
        <dbReference type="SAM" id="MobiDB-lite"/>
    </source>
</evidence>
<feature type="region of interest" description="Disordered" evidence="1">
    <location>
        <begin position="1"/>
        <end position="20"/>
    </location>
</feature>
<dbReference type="EMBL" id="BAAAZP010000124">
    <property type="protein sequence ID" value="GAA3691966.1"/>
    <property type="molecule type" value="Genomic_DNA"/>
</dbReference>
<organism evidence="3 4">
    <name type="scientific">Nonomuraea antimicrobica</name>
    <dbReference type="NCBI Taxonomy" id="561173"/>
    <lineage>
        <taxon>Bacteria</taxon>
        <taxon>Bacillati</taxon>
        <taxon>Actinomycetota</taxon>
        <taxon>Actinomycetes</taxon>
        <taxon>Streptosporangiales</taxon>
        <taxon>Streptosporangiaceae</taxon>
        <taxon>Nonomuraea</taxon>
    </lineage>
</organism>
<feature type="compositionally biased region" description="Basic and acidic residues" evidence="1">
    <location>
        <begin position="170"/>
        <end position="186"/>
    </location>
</feature>
<feature type="compositionally biased region" description="Low complexity" evidence="1">
    <location>
        <begin position="120"/>
        <end position="169"/>
    </location>
</feature>
<keyword evidence="2" id="KW-0812">Transmembrane</keyword>
<feature type="transmembrane region" description="Helical" evidence="2">
    <location>
        <begin position="76"/>
        <end position="97"/>
    </location>
</feature>
<feature type="transmembrane region" description="Helical" evidence="2">
    <location>
        <begin position="26"/>
        <end position="45"/>
    </location>
</feature>
<evidence type="ECO:0000313" key="4">
    <source>
        <dbReference type="Proteomes" id="UP001500902"/>
    </source>
</evidence>
<comment type="caution">
    <text evidence="3">The sequence shown here is derived from an EMBL/GenBank/DDBJ whole genome shotgun (WGS) entry which is preliminary data.</text>
</comment>
<feature type="transmembrane region" description="Helical" evidence="2">
    <location>
        <begin position="51"/>
        <end position="69"/>
    </location>
</feature>
<accession>A0ABP7CNL8</accession>
<keyword evidence="2" id="KW-1133">Transmembrane helix</keyword>